<dbReference type="AlphaFoldDB" id="A0A9E7N9B4"/>
<sequence length="217" mass="24877">MSTSSAHSDESATRASHARAQYARYDHWGESDTDNETEKQDLVGHDPNGNAVTQQKIESLAHLWLKQTSQEPFLDPVALCEPTENGQHSSEGIRADLTDPEVYPPTANSQVTARSQMEKKAPSSKRWRYSEEYGHLTYGGIIRDRPKDKLLELVGYVSANIWAVDVPPRNQRDIEEGAQKLKQRGKLHDVQIMRRVAEWIFLPNILREDKKRDFRRK</sequence>
<dbReference type="RefSeq" id="WP_254156778.1">
    <property type="nucleotide sequence ID" value="NZ_CP100355.1"/>
</dbReference>
<protein>
    <submittedName>
        <fullName evidence="2">Uncharacterized protein</fullName>
    </submittedName>
</protein>
<gene>
    <name evidence="2" type="ORF">NGM29_13250</name>
</gene>
<accession>A0A9E7N9B4</accession>
<feature type="region of interest" description="Disordered" evidence="1">
    <location>
        <begin position="83"/>
        <end position="123"/>
    </location>
</feature>
<evidence type="ECO:0000313" key="3">
    <source>
        <dbReference type="Proteomes" id="UP001056855"/>
    </source>
</evidence>
<keyword evidence="3" id="KW-1185">Reference proteome</keyword>
<dbReference type="Proteomes" id="UP001056855">
    <property type="component" value="Chromosome"/>
</dbReference>
<dbReference type="KEGG" id="sawl:NGM29_13250"/>
<feature type="region of interest" description="Disordered" evidence="1">
    <location>
        <begin position="1"/>
        <end position="53"/>
    </location>
</feature>
<feature type="compositionally biased region" description="Basic and acidic residues" evidence="1">
    <location>
        <begin position="24"/>
        <end position="44"/>
    </location>
</feature>
<dbReference type="EMBL" id="CP100355">
    <property type="protein sequence ID" value="UTF52743.1"/>
    <property type="molecule type" value="Genomic_DNA"/>
</dbReference>
<proteinExistence type="predicted"/>
<reference evidence="2" key="1">
    <citation type="submission" date="2022-06" db="EMBL/GenBank/DDBJ databases">
        <title>Diverse halophilic archaea isolated from saline environments.</title>
        <authorList>
            <person name="Cui H.-L."/>
        </authorList>
    </citation>
    <scope>NUCLEOTIDE SEQUENCE</scope>
    <source>
        <strain evidence="2">WLHS1</strain>
    </source>
</reference>
<dbReference type="GeneID" id="73291030"/>
<evidence type="ECO:0000256" key="1">
    <source>
        <dbReference type="SAM" id="MobiDB-lite"/>
    </source>
</evidence>
<name>A0A9E7N9B4_9EURY</name>
<organism evidence="2 3">
    <name type="scientific">Natronosalvus rutilus</name>
    <dbReference type="NCBI Taxonomy" id="2953753"/>
    <lineage>
        <taxon>Archaea</taxon>
        <taxon>Methanobacteriati</taxon>
        <taxon>Methanobacteriota</taxon>
        <taxon>Stenosarchaea group</taxon>
        <taxon>Halobacteria</taxon>
        <taxon>Halobacteriales</taxon>
        <taxon>Natrialbaceae</taxon>
        <taxon>Natronosalvus</taxon>
    </lineage>
</organism>
<feature type="compositionally biased region" description="Polar residues" evidence="1">
    <location>
        <begin position="106"/>
        <end position="115"/>
    </location>
</feature>
<evidence type="ECO:0000313" key="2">
    <source>
        <dbReference type="EMBL" id="UTF52743.1"/>
    </source>
</evidence>